<dbReference type="InterPro" id="IPR027272">
    <property type="entry name" value="Piezo"/>
</dbReference>
<comment type="similarity">
    <text evidence="2">Belongs to the PIEZO (TC 1.A.75) family.</text>
</comment>
<protein>
    <submittedName>
        <fullName evidence="16">Piezo_RRas_bdg domain-containing protein</fullName>
    </submittedName>
</protein>
<feature type="transmembrane region" description="Helical" evidence="10">
    <location>
        <begin position="805"/>
        <end position="827"/>
    </location>
</feature>
<evidence type="ECO:0000256" key="1">
    <source>
        <dbReference type="ARBA" id="ARBA00004651"/>
    </source>
</evidence>
<evidence type="ECO:0000256" key="10">
    <source>
        <dbReference type="SAM" id="Phobius"/>
    </source>
</evidence>
<dbReference type="Proteomes" id="UP000050640">
    <property type="component" value="Unplaced"/>
</dbReference>
<evidence type="ECO:0000256" key="2">
    <source>
        <dbReference type="ARBA" id="ARBA00007821"/>
    </source>
</evidence>
<feature type="transmembrane region" description="Helical" evidence="10">
    <location>
        <begin position="730"/>
        <end position="752"/>
    </location>
</feature>
<feature type="transmembrane region" description="Helical" evidence="10">
    <location>
        <begin position="615"/>
        <end position="640"/>
    </location>
</feature>
<evidence type="ECO:0000256" key="6">
    <source>
        <dbReference type="ARBA" id="ARBA00022989"/>
    </source>
</evidence>
<keyword evidence="5 10" id="KW-0812">Transmembrane</keyword>
<keyword evidence="8 10" id="KW-0472">Membrane</keyword>
<evidence type="ECO:0000256" key="9">
    <source>
        <dbReference type="ARBA" id="ARBA00023303"/>
    </source>
</evidence>
<feature type="domain" description="Piezo THU9 and anchor" evidence="14">
    <location>
        <begin position="729"/>
        <end position="805"/>
    </location>
</feature>
<evidence type="ECO:0000256" key="8">
    <source>
        <dbReference type="ARBA" id="ARBA00023136"/>
    </source>
</evidence>
<feature type="transmembrane region" description="Helical" evidence="10">
    <location>
        <begin position="84"/>
        <end position="105"/>
    </location>
</feature>
<dbReference type="GO" id="GO:0008381">
    <property type="term" value="F:mechanosensitive monoatomic ion channel activity"/>
    <property type="evidence" value="ECO:0007669"/>
    <property type="project" value="InterPro"/>
</dbReference>
<feature type="domain" description="Piezo THU9 and anchor" evidence="14">
    <location>
        <begin position="806"/>
        <end position="932"/>
    </location>
</feature>
<dbReference type="PANTHER" id="PTHR13167">
    <property type="entry name" value="PIEZO-TYPE MECHANOSENSITIVE ION CHANNEL COMPONENT"/>
    <property type="match status" value="1"/>
</dbReference>
<dbReference type="GO" id="GO:0042391">
    <property type="term" value="P:regulation of membrane potential"/>
    <property type="evidence" value="ECO:0007669"/>
    <property type="project" value="TreeGrafter"/>
</dbReference>
<dbReference type="InterPro" id="IPR031805">
    <property type="entry name" value="Piezo_TM25-28"/>
</dbReference>
<keyword evidence="9" id="KW-0407">Ion channel</keyword>
<keyword evidence="6 10" id="KW-1133">Transmembrane helix</keyword>
<dbReference type="GO" id="GO:0005886">
    <property type="term" value="C:plasma membrane"/>
    <property type="evidence" value="ECO:0007669"/>
    <property type="project" value="UniProtKB-SubCell"/>
</dbReference>
<dbReference type="InterPro" id="IPR056768">
    <property type="entry name" value="THU_Piezo"/>
</dbReference>
<proteinExistence type="inferred from homology"/>
<dbReference type="GO" id="GO:0005261">
    <property type="term" value="F:monoatomic cation channel activity"/>
    <property type="evidence" value="ECO:0007669"/>
    <property type="project" value="TreeGrafter"/>
</dbReference>
<evidence type="ECO:0000256" key="4">
    <source>
        <dbReference type="ARBA" id="ARBA00022475"/>
    </source>
</evidence>
<dbReference type="Pfam" id="PF15917">
    <property type="entry name" value="Piezo_TM25-28"/>
    <property type="match status" value="1"/>
</dbReference>
<dbReference type="Pfam" id="PF24874">
    <property type="entry name" value="Piezo_THU9_anchor"/>
    <property type="match status" value="2"/>
</dbReference>
<evidence type="ECO:0000259" key="11">
    <source>
        <dbReference type="Pfam" id="PF12166"/>
    </source>
</evidence>
<feature type="transmembrane region" description="Helical" evidence="10">
    <location>
        <begin position="661"/>
        <end position="682"/>
    </location>
</feature>
<evidence type="ECO:0000259" key="13">
    <source>
        <dbReference type="Pfam" id="PF23188"/>
    </source>
</evidence>
<keyword evidence="4" id="KW-1003">Cell membrane</keyword>
<name>A0A158Q727_9BILA</name>
<keyword evidence="15" id="KW-1185">Reference proteome</keyword>
<evidence type="ECO:0000259" key="14">
    <source>
        <dbReference type="Pfam" id="PF24874"/>
    </source>
</evidence>
<reference evidence="16" key="1">
    <citation type="submission" date="2016-04" db="UniProtKB">
        <authorList>
            <consortium name="WormBaseParasite"/>
        </authorList>
    </citation>
    <scope>IDENTIFICATION</scope>
</reference>
<dbReference type="PANTHER" id="PTHR13167:SF25">
    <property type="entry name" value="PIEZO-TYPE MECHANOSENSITIVE ION CHANNEL COMPONENT"/>
    <property type="match status" value="1"/>
</dbReference>
<feature type="transmembrane region" description="Helical" evidence="10">
    <location>
        <begin position="848"/>
        <end position="867"/>
    </location>
</feature>
<feature type="domain" description="Piezo transmembrane helical unit" evidence="13">
    <location>
        <begin position="574"/>
        <end position="695"/>
    </location>
</feature>
<dbReference type="Pfam" id="PF23188">
    <property type="entry name" value="THU_Piezo1"/>
    <property type="match status" value="1"/>
</dbReference>
<dbReference type="InterPro" id="IPR031334">
    <property type="entry name" value="Piezo_cap_dom"/>
</dbReference>
<dbReference type="InterPro" id="IPR056770">
    <property type="entry name" value="Piezo_THU9_anchor"/>
</dbReference>
<feature type="transmembrane region" description="Helical" evidence="10">
    <location>
        <begin position="335"/>
        <end position="352"/>
    </location>
</feature>
<sequence>MYALRYKHPLPILPFPDIDCTNADDGIINFVKFYANFFLYKFGYELYMILVLLSAVVASNIISLSSVINLVICLLIDRWRVRRIFLTFVCYHLIILIYSLLAYIGPLPGQCYYGLPIHPDYAPYFAFINNGKYTASSQQKSSYAIYCYFLNLSIAIMQYYNFKIERLGESAGGGSNDGILLTLHRNESLECNPAPHFFSSHMKILDELKRCVCSYYHWIVLLLVLSDGIRLSSPVFLSAVLIILAFLNLWRGADLYLSHPTVFIRKWRLITIYLLATVFLRIAALIGDGLVGHFLIHDKSKHTISFTAVHTMLSYFSNSSEDNTMPYGELSTDSFLFDVLTFAALLLQLRLISSWHFQRTVIDIRADRIVCYRGVVLQTQLIYKAMTYHQLQDRRRLTKIKRSLKAMAKLNLPFGEWFIESIRGWNENLLHAVDSATENMDDTTFSSLSSVPEMKNGQNDGMKESKKTKAPYLTISALLSTCALWLARKTLTYRYIRFVINEEKRLLLEKLPKELSLVSQNSLAKLEKCNLGNEICLVTSSRDIVKYMNEVHHRWLKLPLFWRLLNAVGTFLVCNTALLCYLVIIVAHGQAACLLTFPLAILVFLWGAVTEQRRRLLWTIAIFYVQAMIIISVCFKYTSLPWLCKEGMKCGRWSMAMTGRFVGIAGEPISVAIFFLLVLALFTHRHNMRRNGFWYASSTQLLRNEDHKKCCLWSVLLDFLKLRQRSPCNYYPWMIMSDLIALITMIVNFSNFDLARRDAFTLLESKSSLLPDAFVYYFMTSLGMIILDRIIYLKRAIRMKFNHRMTVGLFIWYIARGIHMLSSAFQVRDGYPKYIVGDVMMKSNPVSWTLYVGYFYAVPVFEIATVLDWTFTSTTLTLLDFYILKTINYYLYFIKGMRKLETFYPRKRAELTSIPVKMFVGIFLPVQMVFTLRIDQQPIYECHLEEIPLISDGEYNHLIKYFTFDIYAQNFIKSLGAETIVKATLPSQAMLHHVHPGWEARLIQMANESTYGLKLKSRIYLRRMRIKEQTGNLLQKTDTTPLETAREWEMEIEGQELRNFADALKSTNCSNVFEMDISEVVRPLITVPNGDLIYENPTIGEEQYSHRFAYFNYSFKYMTKLILKPDCITNVEGISVPHIVTLEQYSISHDGSVIGGAEAPRFLFFVSKVSSSYLRLLNISTPSLVMTFMMVYLLSFKLRDILMTKPFELTFRELGDPNRLIRLCTSITIARETKLYDLEHDLYGKLIYILRSSEALIRYTQYKMKNII</sequence>
<feature type="transmembrane region" description="Helical" evidence="10">
    <location>
        <begin position="231"/>
        <end position="250"/>
    </location>
</feature>
<accession>A0A158Q727</accession>
<dbReference type="GO" id="GO:0050982">
    <property type="term" value="P:detection of mechanical stimulus"/>
    <property type="evidence" value="ECO:0007669"/>
    <property type="project" value="TreeGrafter"/>
</dbReference>
<evidence type="ECO:0000313" key="16">
    <source>
        <dbReference type="WBParaSite" id="EEL_0000335601-mRNA-1"/>
    </source>
</evidence>
<dbReference type="AlphaFoldDB" id="A0A158Q727"/>
<evidence type="ECO:0000256" key="5">
    <source>
        <dbReference type="ARBA" id="ARBA00022692"/>
    </source>
</evidence>
<evidence type="ECO:0000313" key="15">
    <source>
        <dbReference type="Proteomes" id="UP000050640"/>
    </source>
</evidence>
<keyword evidence="3" id="KW-0813">Transport</keyword>
<feature type="domain" description="Piezo TM25-28" evidence="12">
    <location>
        <begin position="189"/>
        <end position="407"/>
    </location>
</feature>
<organism evidence="15 16">
    <name type="scientific">Elaeophora elaphi</name>
    <dbReference type="NCBI Taxonomy" id="1147741"/>
    <lineage>
        <taxon>Eukaryota</taxon>
        <taxon>Metazoa</taxon>
        <taxon>Ecdysozoa</taxon>
        <taxon>Nematoda</taxon>
        <taxon>Chromadorea</taxon>
        <taxon>Rhabditida</taxon>
        <taxon>Spirurina</taxon>
        <taxon>Spiruromorpha</taxon>
        <taxon>Filarioidea</taxon>
        <taxon>Onchocercidae</taxon>
        <taxon>Elaeophora</taxon>
    </lineage>
</organism>
<feature type="domain" description="Piezo non-specific cation channel cap" evidence="11">
    <location>
        <begin position="948"/>
        <end position="1261"/>
    </location>
</feature>
<evidence type="ECO:0000256" key="7">
    <source>
        <dbReference type="ARBA" id="ARBA00023065"/>
    </source>
</evidence>
<evidence type="ECO:0000256" key="3">
    <source>
        <dbReference type="ARBA" id="ARBA00022448"/>
    </source>
</evidence>
<dbReference type="GO" id="GO:0071260">
    <property type="term" value="P:cellular response to mechanical stimulus"/>
    <property type="evidence" value="ECO:0007669"/>
    <property type="project" value="TreeGrafter"/>
</dbReference>
<dbReference type="Pfam" id="PF12166">
    <property type="entry name" value="Piezo_cap"/>
    <property type="match status" value="1"/>
</dbReference>
<evidence type="ECO:0000259" key="12">
    <source>
        <dbReference type="Pfam" id="PF15917"/>
    </source>
</evidence>
<feature type="transmembrane region" description="Helical" evidence="10">
    <location>
        <begin position="1173"/>
        <end position="1195"/>
    </location>
</feature>
<feature type="transmembrane region" description="Helical" evidence="10">
    <location>
        <begin position="773"/>
        <end position="793"/>
    </location>
</feature>
<keyword evidence="7" id="KW-0406">Ion transport</keyword>
<feature type="transmembrane region" description="Helical" evidence="10">
    <location>
        <begin position="46"/>
        <end position="72"/>
    </location>
</feature>
<comment type="subcellular location">
    <subcellularLocation>
        <location evidence="1">Cell membrane</location>
        <topology evidence="1">Multi-pass membrane protein</topology>
    </subcellularLocation>
</comment>
<dbReference type="WBParaSite" id="EEL_0000335601-mRNA-1">
    <property type="protein sequence ID" value="EEL_0000335601-mRNA-1"/>
    <property type="gene ID" value="EEL_0000335601"/>
</dbReference>
<feature type="transmembrane region" description="Helical" evidence="10">
    <location>
        <begin position="591"/>
        <end position="609"/>
    </location>
</feature>
<feature type="transmembrane region" description="Helical" evidence="10">
    <location>
        <begin position="271"/>
        <end position="296"/>
    </location>
</feature>
<feature type="transmembrane region" description="Helical" evidence="10">
    <location>
        <begin position="873"/>
        <end position="893"/>
    </location>
</feature>
<feature type="transmembrane region" description="Helical" evidence="10">
    <location>
        <begin position="560"/>
        <end position="584"/>
    </location>
</feature>
<dbReference type="STRING" id="1147741.A0A158Q727"/>